<gene>
    <name evidence="2" type="ORF">MNOR_LOCUS36350</name>
</gene>
<reference evidence="2 3" key="1">
    <citation type="submission" date="2024-05" db="EMBL/GenBank/DDBJ databases">
        <authorList>
            <person name="Wallberg A."/>
        </authorList>
    </citation>
    <scope>NUCLEOTIDE SEQUENCE [LARGE SCALE GENOMIC DNA]</scope>
</reference>
<accession>A0AAV2SDS7</accession>
<proteinExistence type="predicted"/>
<organism evidence="2 3">
    <name type="scientific">Meganyctiphanes norvegica</name>
    <name type="common">Northern krill</name>
    <name type="synonym">Thysanopoda norvegica</name>
    <dbReference type="NCBI Taxonomy" id="48144"/>
    <lineage>
        <taxon>Eukaryota</taxon>
        <taxon>Metazoa</taxon>
        <taxon>Ecdysozoa</taxon>
        <taxon>Arthropoda</taxon>
        <taxon>Crustacea</taxon>
        <taxon>Multicrustacea</taxon>
        <taxon>Malacostraca</taxon>
        <taxon>Eumalacostraca</taxon>
        <taxon>Eucarida</taxon>
        <taxon>Euphausiacea</taxon>
        <taxon>Euphausiidae</taxon>
        <taxon>Meganyctiphanes</taxon>
    </lineage>
</organism>
<dbReference type="AlphaFoldDB" id="A0AAV2SDS7"/>
<evidence type="ECO:0000313" key="3">
    <source>
        <dbReference type="Proteomes" id="UP001497623"/>
    </source>
</evidence>
<comment type="caution">
    <text evidence="2">The sequence shown here is derived from an EMBL/GenBank/DDBJ whole genome shotgun (WGS) entry which is preliminary data.</text>
</comment>
<name>A0AAV2SDS7_MEGNR</name>
<dbReference type="Proteomes" id="UP001497623">
    <property type="component" value="Unassembled WGS sequence"/>
</dbReference>
<evidence type="ECO:0000313" key="2">
    <source>
        <dbReference type="EMBL" id="CAL4188981.1"/>
    </source>
</evidence>
<keyword evidence="1" id="KW-1133">Transmembrane helix</keyword>
<evidence type="ECO:0000256" key="1">
    <source>
        <dbReference type="SAM" id="Phobius"/>
    </source>
</evidence>
<feature type="transmembrane region" description="Helical" evidence="1">
    <location>
        <begin position="68"/>
        <end position="101"/>
    </location>
</feature>
<keyword evidence="3" id="KW-1185">Reference proteome</keyword>
<keyword evidence="1" id="KW-0472">Membrane</keyword>
<dbReference type="EMBL" id="CAXKWB010065688">
    <property type="protein sequence ID" value="CAL4188981.1"/>
    <property type="molecule type" value="Genomic_DNA"/>
</dbReference>
<keyword evidence="1" id="KW-0812">Transmembrane</keyword>
<sequence length="105" mass="11930">MSFINLIGRYRGINFCGMYMAFRILCADFSFPVVFIVNLVVILCISSFFDTLILLNHSIHILGFTTHFYVTIISIGLFLVIIKCFGITSLHIITFMILVIITICP</sequence>
<protein>
    <submittedName>
        <fullName evidence="2">Uncharacterized protein</fullName>
    </submittedName>
</protein>
<feature type="transmembrane region" description="Helical" evidence="1">
    <location>
        <begin position="21"/>
        <end position="48"/>
    </location>
</feature>